<dbReference type="Proteomes" id="UP001244552">
    <property type="component" value="Unassembled WGS sequence"/>
</dbReference>
<protein>
    <submittedName>
        <fullName evidence="1">Uncharacterized protein</fullName>
    </submittedName>
</protein>
<organism evidence="1 2">
    <name type="scientific">Azospirillum picis</name>
    <dbReference type="NCBI Taxonomy" id="488438"/>
    <lineage>
        <taxon>Bacteria</taxon>
        <taxon>Pseudomonadati</taxon>
        <taxon>Pseudomonadota</taxon>
        <taxon>Alphaproteobacteria</taxon>
        <taxon>Rhodospirillales</taxon>
        <taxon>Azospirillaceae</taxon>
        <taxon>Azospirillum</taxon>
    </lineage>
</organism>
<gene>
    <name evidence="1" type="ORF">QO018_005156</name>
</gene>
<sequence>MLIVSDHTPRDTERKPDIRAAIAVYVQQSDELHAAYVGRPYDSVSTAKIDQLHADLDAALTAALPITDAAEAAALIELEVKLFREFEGDAPDGIHLTRLTILEEARDFLRRYGEQVGSRQADLQDMVTAFGAEAPAMLAVPAVPGDKLLEASAAAAGITTDQARIVYASMLQPFVGRAA</sequence>
<evidence type="ECO:0000313" key="1">
    <source>
        <dbReference type="EMBL" id="MDQ0536262.1"/>
    </source>
</evidence>
<keyword evidence="2" id="KW-1185">Reference proteome</keyword>
<accession>A0ABU0MS03</accession>
<reference evidence="1 2" key="1">
    <citation type="submission" date="2023-07" db="EMBL/GenBank/DDBJ databases">
        <title>Genomic Encyclopedia of Type Strains, Phase IV (KMG-IV): sequencing the most valuable type-strain genomes for metagenomic binning, comparative biology and taxonomic classification.</title>
        <authorList>
            <person name="Goeker M."/>
        </authorList>
    </citation>
    <scope>NUCLEOTIDE SEQUENCE [LARGE SCALE GENOMIC DNA]</scope>
    <source>
        <strain evidence="1 2">DSM 19922</strain>
    </source>
</reference>
<dbReference type="RefSeq" id="WP_209988537.1">
    <property type="nucleotide sequence ID" value="NZ_JAGINO010000025.1"/>
</dbReference>
<evidence type="ECO:0000313" key="2">
    <source>
        <dbReference type="Proteomes" id="UP001244552"/>
    </source>
</evidence>
<name>A0ABU0MS03_9PROT</name>
<comment type="caution">
    <text evidence="1">The sequence shown here is derived from an EMBL/GenBank/DDBJ whole genome shotgun (WGS) entry which is preliminary data.</text>
</comment>
<proteinExistence type="predicted"/>
<dbReference type="EMBL" id="JAUSVU010000024">
    <property type="protein sequence ID" value="MDQ0536262.1"/>
    <property type="molecule type" value="Genomic_DNA"/>
</dbReference>